<dbReference type="OrthoDB" id="7833188at2"/>
<dbReference type="EMBL" id="NNRK01000034">
    <property type="protein sequence ID" value="OYR10118.1"/>
    <property type="molecule type" value="Genomic_DNA"/>
</dbReference>
<proteinExistence type="predicted"/>
<protein>
    <recommendedName>
        <fullName evidence="3">HEPN domain-containing protein</fullName>
    </recommendedName>
</protein>
<dbReference type="RefSeq" id="WP_094579024.1">
    <property type="nucleotide sequence ID" value="NZ_JBHEEL010000001.1"/>
</dbReference>
<dbReference type="AlphaFoldDB" id="A0A256F5K8"/>
<reference evidence="1 2" key="1">
    <citation type="submission" date="2017-07" db="EMBL/GenBank/DDBJ databases">
        <title>Phylogenetic study on the rhizospheric bacterium Ochrobactrum sp. A44.</title>
        <authorList>
            <person name="Krzyzanowska D.M."/>
            <person name="Ossowicki A."/>
            <person name="Rajewska M."/>
            <person name="Maciag T."/>
            <person name="Kaczynski Z."/>
            <person name="Czerwicka M."/>
            <person name="Jafra S."/>
        </authorList>
    </citation>
    <scope>NUCLEOTIDE SEQUENCE [LARGE SCALE GENOMIC DNA]</scope>
    <source>
        <strain evidence="1 2">PR17</strain>
    </source>
</reference>
<organism evidence="1 2">
    <name type="scientific">Brucella rhizosphaerae</name>
    <dbReference type="NCBI Taxonomy" id="571254"/>
    <lineage>
        <taxon>Bacteria</taxon>
        <taxon>Pseudomonadati</taxon>
        <taxon>Pseudomonadota</taxon>
        <taxon>Alphaproteobacteria</taxon>
        <taxon>Hyphomicrobiales</taxon>
        <taxon>Brucellaceae</taxon>
        <taxon>Brucella/Ochrobactrum group</taxon>
        <taxon>Brucella</taxon>
    </lineage>
</organism>
<sequence>MKYDEIINQENFDLPLSFKRFLSINNQHNRFGQSWGNYVHAYHRAFEVMARHMLENPIRNQCVTIPLFYLARHSMELALKETLLGFSDSGIQAVKAEGHNLLTLYDELLKVLKDNGVSDEQWSIHCHKIIVHLNKADPNGENFRYPEALNRKVFPEVEVDIEGLIRAHHHVTLLSDCVATMLDEQRFHESF</sequence>
<evidence type="ECO:0000313" key="2">
    <source>
        <dbReference type="Proteomes" id="UP000216345"/>
    </source>
</evidence>
<evidence type="ECO:0000313" key="1">
    <source>
        <dbReference type="EMBL" id="OYR10118.1"/>
    </source>
</evidence>
<evidence type="ECO:0008006" key="3">
    <source>
        <dbReference type="Google" id="ProtNLM"/>
    </source>
</evidence>
<gene>
    <name evidence="1" type="ORF">CEV32_2555</name>
</gene>
<dbReference type="Proteomes" id="UP000216345">
    <property type="component" value="Unassembled WGS sequence"/>
</dbReference>
<comment type="caution">
    <text evidence="1">The sequence shown here is derived from an EMBL/GenBank/DDBJ whole genome shotgun (WGS) entry which is preliminary data.</text>
</comment>
<accession>A0A256F5K8</accession>
<name>A0A256F5K8_9HYPH</name>
<keyword evidence="2" id="KW-1185">Reference proteome</keyword>